<name>A0ABQ8SGK8_PERAM</name>
<evidence type="ECO:0000256" key="5">
    <source>
        <dbReference type="ARBA" id="ARBA00023136"/>
    </source>
</evidence>
<keyword evidence="3 8" id="KW-0812">Transmembrane</keyword>
<dbReference type="PANTHER" id="PTHR21143:SF104">
    <property type="entry name" value="GUSTATORY RECEPTOR 8A-RELATED"/>
    <property type="match status" value="1"/>
</dbReference>
<evidence type="ECO:0000256" key="3">
    <source>
        <dbReference type="ARBA" id="ARBA00022692"/>
    </source>
</evidence>
<dbReference type="PANTHER" id="PTHR21143">
    <property type="entry name" value="INVERTEBRATE GUSTATORY RECEPTOR"/>
    <property type="match status" value="1"/>
</dbReference>
<evidence type="ECO:0000313" key="10">
    <source>
        <dbReference type="Proteomes" id="UP001148838"/>
    </source>
</evidence>
<accession>A0ABQ8SGK8</accession>
<feature type="transmembrane region" description="Helical" evidence="8">
    <location>
        <begin position="212"/>
        <end position="236"/>
    </location>
</feature>
<evidence type="ECO:0000313" key="9">
    <source>
        <dbReference type="EMBL" id="KAJ4433258.1"/>
    </source>
</evidence>
<evidence type="ECO:0000256" key="1">
    <source>
        <dbReference type="ARBA" id="ARBA00004651"/>
    </source>
</evidence>
<dbReference type="EMBL" id="JAJSOF020000027">
    <property type="protein sequence ID" value="KAJ4433258.1"/>
    <property type="molecule type" value="Genomic_DNA"/>
</dbReference>
<organism evidence="9 10">
    <name type="scientific">Periplaneta americana</name>
    <name type="common">American cockroach</name>
    <name type="synonym">Blatta americana</name>
    <dbReference type="NCBI Taxonomy" id="6978"/>
    <lineage>
        <taxon>Eukaryota</taxon>
        <taxon>Metazoa</taxon>
        <taxon>Ecdysozoa</taxon>
        <taxon>Arthropoda</taxon>
        <taxon>Hexapoda</taxon>
        <taxon>Insecta</taxon>
        <taxon>Pterygota</taxon>
        <taxon>Neoptera</taxon>
        <taxon>Polyneoptera</taxon>
        <taxon>Dictyoptera</taxon>
        <taxon>Blattodea</taxon>
        <taxon>Blattoidea</taxon>
        <taxon>Blattidae</taxon>
        <taxon>Blattinae</taxon>
        <taxon>Periplaneta</taxon>
    </lineage>
</organism>
<keyword evidence="4 8" id="KW-1133">Transmembrane helix</keyword>
<keyword evidence="7" id="KW-0807">Transducer</keyword>
<gene>
    <name evidence="9" type="ORF">ANN_15517</name>
</gene>
<dbReference type="InterPro" id="IPR013604">
    <property type="entry name" value="7TM_chemorcpt"/>
</dbReference>
<keyword evidence="5 8" id="KW-0472">Membrane</keyword>
<dbReference type="Proteomes" id="UP001148838">
    <property type="component" value="Unassembled WGS sequence"/>
</dbReference>
<keyword evidence="10" id="KW-1185">Reference proteome</keyword>
<feature type="transmembrane region" description="Helical" evidence="8">
    <location>
        <begin position="105"/>
        <end position="127"/>
    </location>
</feature>
<evidence type="ECO:0000256" key="7">
    <source>
        <dbReference type="ARBA" id="ARBA00023224"/>
    </source>
</evidence>
<evidence type="ECO:0000256" key="6">
    <source>
        <dbReference type="ARBA" id="ARBA00023170"/>
    </source>
</evidence>
<evidence type="ECO:0000256" key="8">
    <source>
        <dbReference type="SAM" id="Phobius"/>
    </source>
</evidence>
<reference evidence="9 10" key="1">
    <citation type="journal article" date="2022" name="Allergy">
        <title>Genome assembly and annotation of Periplaneta americana reveal a comprehensive cockroach allergen profile.</title>
        <authorList>
            <person name="Wang L."/>
            <person name="Xiong Q."/>
            <person name="Saelim N."/>
            <person name="Wang L."/>
            <person name="Nong W."/>
            <person name="Wan A.T."/>
            <person name="Shi M."/>
            <person name="Liu X."/>
            <person name="Cao Q."/>
            <person name="Hui J.H.L."/>
            <person name="Sookrung N."/>
            <person name="Leung T.F."/>
            <person name="Tungtrongchitr A."/>
            <person name="Tsui S.K.W."/>
        </authorList>
    </citation>
    <scope>NUCLEOTIDE SEQUENCE [LARGE SCALE GENOMIC DNA]</scope>
    <source>
        <strain evidence="9">PWHHKU_190912</strain>
    </source>
</reference>
<keyword evidence="2" id="KW-1003">Cell membrane</keyword>
<protein>
    <recommendedName>
        <fullName evidence="11">Gustatory receptor</fullName>
    </recommendedName>
</protein>
<comment type="caution">
    <text evidence="9">The sequence shown here is derived from an EMBL/GenBank/DDBJ whole genome shotgun (WGS) entry which is preliminary data.</text>
</comment>
<evidence type="ECO:0000256" key="2">
    <source>
        <dbReference type="ARBA" id="ARBA00022475"/>
    </source>
</evidence>
<proteinExistence type="predicted"/>
<sequence>MVENRHKYLNRSLESSITSYIFGSDDINQNISIVDIDFEDTIIERRKTSKISIGERFPDTQLFTNRWINRHLRNENIRSIKALRRIHLLLHNIVKYVNKSFGLQIMLAFISSAVMTTLNVHICIIALTKDREISSECTTYKFMSLQLAWTIPPILKLIGSTAACEMAKKEAARTAVLVQKLMLRQNLDPEVIHELQLFSQQLLHVDTKFTAFGFFVLDFSFLYSTIGSIVTFLIVLTQVWESYIHKIS</sequence>
<keyword evidence="6" id="KW-0675">Receptor</keyword>
<evidence type="ECO:0000256" key="4">
    <source>
        <dbReference type="ARBA" id="ARBA00022989"/>
    </source>
</evidence>
<comment type="subcellular location">
    <subcellularLocation>
        <location evidence="1">Cell membrane</location>
        <topology evidence="1">Multi-pass membrane protein</topology>
    </subcellularLocation>
</comment>
<evidence type="ECO:0008006" key="11">
    <source>
        <dbReference type="Google" id="ProtNLM"/>
    </source>
</evidence>
<dbReference type="Pfam" id="PF08395">
    <property type="entry name" value="7tm_7"/>
    <property type="match status" value="1"/>
</dbReference>